<reference evidence="1 2" key="1">
    <citation type="submission" date="2019-04" db="EMBL/GenBank/DDBJ databases">
        <authorList>
            <person name="Liu A."/>
        </authorList>
    </citation>
    <scope>NUCLEOTIDE SEQUENCE [LARGE SCALE GENOMIC DNA]</scope>
    <source>
        <strain evidence="1 2">RZ03</strain>
    </source>
</reference>
<dbReference type="Gene3D" id="3.30.70.100">
    <property type="match status" value="1"/>
</dbReference>
<dbReference type="Proteomes" id="UP000307602">
    <property type="component" value="Unassembled WGS sequence"/>
</dbReference>
<dbReference type="AlphaFoldDB" id="A0A4S1DZT7"/>
<comment type="caution">
    <text evidence="1">The sequence shown here is derived from an EMBL/GenBank/DDBJ whole genome shotgun (WGS) entry which is preliminary data.</text>
</comment>
<sequence length="100" mass="11866">MIYLTALLFIKEGKENVFNEYESLVLPIINNYNGKLIYRIRPTQDSFINSEDQLPYEIHFISFETDEDFTNFINDDKRKSFEKLKVDSIKSTFITKGEKL</sequence>
<proteinExistence type="predicted"/>
<dbReference type="OrthoDB" id="675824at2"/>
<keyword evidence="2" id="KW-1185">Reference proteome</keyword>
<gene>
    <name evidence="1" type="ORF">EM932_04885</name>
</gene>
<dbReference type="RefSeq" id="WP_135876055.1">
    <property type="nucleotide sequence ID" value="NZ_SRSO01000005.1"/>
</dbReference>
<organism evidence="1 2">
    <name type="scientific">Flavivirga rizhaonensis</name>
    <dbReference type="NCBI Taxonomy" id="2559571"/>
    <lineage>
        <taxon>Bacteria</taxon>
        <taxon>Pseudomonadati</taxon>
        <taxon>Bacteroidota</taxon>
        <taxon>Flavobacteriia</taxon>
        <taxon>Flavobacteriales</taxon>
        <taxon>Flavobacteriaceae</taxon>
        <taxon>Flavivirga</taxon>
    </lineage>
</organism>
<accession>A0A4S1DZT7</accession>
<dbReference type="EMBL" id="SRSO01000005">
    <property type="protein sequence ID" value="TGV03750.1"/>
    <property type="molecule type" value="Genomic_DNA"/>
</dbReference>
<evidence type="ECO:0000313" key="1">
    <source>
        <dbReference type="EMBL" id="TGV03750.1"/>
    </source>
</evidence>
<name>A0A4S1DZT7_9FLAO</name>
<protein>
    <submittedName>
        <fullName evidence="1">DUF1330 domain-containing protein</fullName>
    </submittedName>
</protein>
<evidence type="ECO:0000313" key="2">
    <source>
        <dbReference type="Proteomes" id="UP000307602"/>
    </source>
</evidence>